<feature type="domain" description="FHA" evidence="8">
    <location>
        <begin position="73"/>
        <end position="129"/>
    </location>
</feature>
<feature type="region of interest" description="Disordered" evidence="7">
    <location>
        <begin position="1"/>
        <end position="42"/>
    </location>
</feature>
<dbReference type="GO" id="GO:0000151">
    <property type="term" value="C:ubiquitin ligase complex"/>
    <property type="evidence" value="ECO:0007669"/>
    <property type="project" value="TreeGrafter"/>
</dbReference>
<evidence type="ECO:0000256" key="4">
    <source>
        <dbReference type="ARBA" id="ARBA00022786"/>
    </source>
</evidence>
<dbReference type="GO" id="GO:0006511">
    <property type="term" value="P:ubiquitin-dependent protein catabolic process"/>
    <property type="evidence" value="ECO:0007669"/>
    <property type="project" value="TreeGrafter"/>
</dbReference>
<dbReference type="InterPro" id="IPR000253">
    <property type="entry name" value="FHA_dom"/>
</dbReference>
<keyword evidence="5" id="KW-0862">Zinc</keyword>
<dbReference type="GO" id="GO:0016567">
    <property type="term" value="P:protein ubiquitination"/>
    <property type="evidence" value="ECO:0007669"/>
    <property type="project" value="TreeGrafter"/>
</dbReference>
<keyword evidence="4" id="KW-0833">Ubl conjugation pathway</keyword>
<keyword evidence="1" id="KW-0808">Transferase</keyword>
<evidence type="ECO:0000256" key="5">
    <source>
        <dbReference type="ARBA" id="ARBA00022833"/>
    </source>
</evidence>
<dbReference type="PANTHER" id="PTHR15067:SF7">
    <property type="entry name" value="E3 UBIQUITIN-PROTEIN LIGASE DMA1-RELATED"/>
    <property type="match status" value="1"/>
</dbReference>
<dbReference type="Pfam" id="PF17123">
    <property type="entry name" value="zf-RING_11"/>
    <property type="match status" value="1"/>
</dbReference>
<dbReference type="PROSITE" id="PS50089">
    <property type="entry name" value="ZF_RING_2"/>
    <property type="match status" value="1"/>
</dbReference>
<feature type="region of interest" description="Disordered" evidence="7">
    <location>
        <begin position="312"/>
        <end position="342"/>
    </location>
</feature>
<dbReference type="SUPFAM" id="SSF49879">
    <property type="entry name" value="SMAD/FHA domain"/>
    <property type="match status" value="1"/>
</dbReference>
<keyword evidence="11" id="KW-1185">Reference proteome</keyword>
<evidence type="ECO:0000256" key="6">
    <source>
        <dbReference type="PROSITE-ProRule" id="PRU00175"/>
    </source>
</evidence>
<reference evidence="10" key="1">
    <citation type="journal article" date="2022" name="IScience">
        <title>Evolution of zygomycete secretomes and the origins of terrestrial fungal ecologies.</title>
        <authorList>
            <person name="Chang Y."/>
            <person name="Wang Y."/>
            <person name="Mondo S."/>
            <person name="Ahrendt S."/>
            <person name="Andreopoulos W."/>
            <person name="Barry K."/>
            <person name="Beard J."/>
            <person name="Benny G.L."/>
            <person name="Blankenship S."/>
            <person name="Bonito G."/>
            <person name="Cuomo C."/>
            <person name="Desiro A."/>
            <person name="Gervers K.A."/>
            <person name="Hundley H."/>
            <person name="Kuo A."/>
            <person name="LaButti K."/>
            <person name="Lang B.F."/>
            <person name="Lipzen A."/>
            <person name="O'Donnell K."/>
            <person name="Pangilinan J."/>
            <person name="Reynolds N."/>
            <person name="Sandor L."/>
            <person name="Smith M.E."/>
            <person name="Tsang A."/>
            <person name="Grigoriev I.V."/>
            <person name="Stajich J.E."/>
            <person name="Spatafora J.W."/>
        </authorList>
    </citation>
    <scope>NUCLEOTIDE SEQUENCE</scope>
    <source>
        <strain evidence="10">RSA 2281</strain>
    </source>
</reference>
<dbReference type="GO" id="GO:0061630">
    <property type="term" value="F:ubiquitin protein ligase activity"/>
    <property type="evidence" value="ECO:0007669"/>
    <property type="project" value="TreeGrafter"/>
</dbReference>
<dbReference type="AlphaFoldDB" id="A0AAD5K2A9"/>
<dbReference type="Gene3D" id="3.30.40.10">
    <property type="entry name" value="Zinc/RING finger domain, C3HC4 (zinc finger)"/>
    <property type="match status" value="1"/>
</dbReference>
<gene>
    <name evidence="10" type="ORF">BDA99DRAFT_436682</name>
</gene>
<evidence type="ECO:0000256" key="7">
    <source>
        <dbReference type="SAM" id="MobiDB-lite"/>
    </source>
</evidence>
<dbReference type="SMART" id="SM00184">
    <property type="entry name" value="RING"/>
    <property type="match status" value="1"/>
</dbReference>
<comment type="caution">
    <text evidence="10">The sequence shown here is derived from an EMBL/GenBank/DDBJ whole genome shotgun (WGS) entry which is preliminary data.</text>
</comment>
<dbReference type="GO" id="GO:0032153">
    <property type="term" value="C:cell division site"/>
    <property type="evidence" value="ECO:0007669"/>
    <property type="project" value="TreeGrafter"/>
</dbReference>
<evidence type="ECO:0000256" key="2">
    <source>
        <dbReference type="ARBA" id="ARBA00022723"/>
    </source>
</evidence>
<evidence type="ECO:0000256" key="3">
    <source>
        <dbReference type="ARBA" id="ARBA00022771"/>
    </source>
</evidence>
<dbReference type="EMBL" id="JAIXMP010000010">
    <property type="protein sequence ID" value="KAI9266449.1"/>
    <property type="molecule type" value="Genomic_DNA"/>
</dbReference>
<evidence type="ECO:0000259" key="8">
    <source>
        <dbReference type="PROSITE" id="PS50006"/>
    </source>
</evidence>
<dbReference type="GO" id="GO:0008270">
    <property type="term" value="F:zinc ion binding"/>
    <property type="evidence" value="ECO:0007669"/>
    <property type="project" value="UniProtKB-KW"/>
</dbReference>
<keyword evidence="2" id="KW-0479">Metal-binding</keyword>
<feature type="compositionally biased region" description="Polar residues" evidence="7">
    <location>
        <begin position="7"/>
        <end position="31"/>
    </location>
</feature>
<evidence type="ECO:0000256" key="1">
    <source>
        <dbReference type="ARBA" id="ARBA00022679"/>
    </source>
</evidence>
<evidence type="ECO:0000259" key="9">
    <source>
        <dbReference type="PROSITE" id="PS50089"/>
    </source>
</evidence>
<dbReference type="Proteomes" id="UP001209540">
    <property type="component" value="Unassembled WGS sequence"/>
</dbReference>
<feature type="domain" description="RING-type" evidence="9">
    <location>
        <begin position="241"/>
        <end position="285"/>
    </location>
</feature>
<dbReference type="SUPFAM" id="SSF57850">
    <property type="entry name" value="RING/U-box"/>
    <property type="match status" value="1"/>
</dbReference>
<dbReference type="Pfam" id="PF00498">
    <property type="entry name" value="FHA"/>
    <property type="match status" value="1"/>
</dbReference>
<name>A0AAD5K2A9_9FUNG</name>
<dbReference type="GO" id="GO:0005829">
    <property type="term" value="C:cytosol"/>
    <property type="evidence" value="ECO:0007669"/>
    <property type="project" value="TreeGrafter"/>
</dbReference>
<reference evidence="10" key="2">
    <citation type="submission" date="2023-02" db="EMBL/GenBank/DDBJ databases">
        <authorList>
            <consortium name="DOE Joint Genome Institute"/>
            <person name="Mondo S.J."/>
            <person name="Chang Y."/>
            <person name="Wang Y."/>
            <person name="Ahrendt S."/>
            <person name="Andreopoulos W."/>
            <person name="Barry K."/>
            <person name="Beard J."/>
            <person name="Benny G.L."/>
            <person name="Blankenship S."/>
            <person name="Bonito G."/>
            <person name="Cuomo C."/>
            <person name="Desiro A."/>
            <person name="Gervers K.A."/>
            <person name="Hundley H."/>
            <person name="Kuo A."/>
            <person name="LaButti K."/>
            <person name="Lang B.F."/>
            <person name="Lipzen A."/>
            <person name="O'Donnell K."/>
            <person name="Pangilinan J."/>
            <person name="Reynolds N."/>
            <person name="Sandor L."/>
            <person name="Smith M.W."/>
            <person name="Tsang A."/>
            <person name="Grigoriev I.V."/>
            <person name="Stajich J.E."/>
            <person name="Spatafora J.W."/>
        </authorList>
    </citation>
    <scope>NUCLEOTIDE SEQUENCE</scope>
    <source>
        <strain evidence="10">RSA 2281</strain>
    </source>
</reference>
<proteinExistence type="predicted"/>
<organism evidence="10 11">
    <name type="scientific">Phascolomyces articulosus</name>
    <dbReference type="NCBI Taxonomy" id="60185"/>
    <lineage>
        <taxon>Eukaryota</taxon>
        <taxon>Fungi</taxon>
        <taxon>Fungi incertae sedis</taxon>
        <taxon>Mucoromycota</taxon>
        <taxon>Mucoromycotina</taxon>
        <taxon>Mucoromycetes</taxon>
        <taxon>Mucorales</taxon>
        <taxon>Lichtheimiaceae</taxon>
        <taxon>Phascolomyces</taxon>
    </lineage>
</organism>
<evidence type="ECO:0000313" key="11">
    <source>
        <dbReference type="Proteomes" id="UP001209540"/>
    </source>
</evidence>
<dbReference type="SMART" id="SM00240">
    <property type="entry name" value="FHA"/>
    <property type="match status" value="1"/>
</dbReference>
<dbReference type="InterPro" id="IPR013083">
    <property type="entry name" value="Znf_RING/FYVE/PHD"/>
</dbReference>
<dbReference type="PROSITE" id="PS50006">
    <property type="entry name" value="FHA_DOMAIN"/>
    <property type="match status" value="1"/>
</dbReference>
<protein>
    <recommendedName>
        <fullName evidence="12">SMAD/FHA domain-containing protein</fullName>
    </recommendedName>
</protein>
<dbReference type="InterPro" id="IPR008984">
    <property type="entry name" value="SMAD_FHA_dom_sf"/>
</dbReference>
<keyword evidence="3 6" id="KW-0863">Zinc-finger</keyword>
<dbReference type="Gene3D" id="2.60.200.20">
    <property type="match status" value="1"/>
</dbReference>
<dbReference type="InterPro" id="IPR001841">
    <property type="entry name" value="Znf_RING"/>
</dbReference>
<feature type="compositionally biased region" description="Polar residues" evidence="7">
    <location>
        <begin position="326"/>
        <end position="342"/>
    </location>
</feature>
<evidence type="ECO:0000313" key="10">
    <source>
        <dbReference type="EMBL" id="KAI9266449.1"/>
    </source>
</evidence>
<sequence>MAPRSPFSLSRSTSTASTPHRSAHSSSNTNIPHEPSPNDDGEVHIRLVPHVTYNSQCHVFDVIERSLQQGVILKLGRYNNNRRTNNSNHLSFKSKVVSRSHAELWCENGRVYIRDTSSSTGTFVNRIRLPPVDADFSLSAKELSNGDIIQLGVDYQLGIESIYRAVRMRLQFSHHRPTNNNQEQIENEKKSSFSKAAFQQLCGRITSNNKSQSFQQHSNGHDHLHHDSTLKILDRNDIQECCICLYAVAPTQALFVAPCSHVFHFKCLRPLIELNFPAFSCPLCRTYSDLQANVEIDIEDILETSSDKNFASPTVIEEQSSSSSSAFSDTADTGPSTARNTTNKIFSGSSPFIKHVLFSSANGLRSIITS</sequence>
<accession>A0AAD5K2A9</accession>
<evidence type="ECO:0008006" key="12">
    <source>
        <dbReference type="Google" id="ProtNLM"/>
    </source>
</evidence>
<dbReference type="PANTHER" id="PTHR15067">
    <property type="entry name" value="E3 UBIQUITIN-PROTEIN LIGASE RNF8"/>
    <property type="match status" value="1"/>
</dbReference>